<feature type="domain" description="Reverse transcriptase/retrotransposon-derived protein RNase H-like" evidence="2">
    <location>
        <begin position="11"/>
        <end position="92"/>
    </location>
</feature>
<dbReference type="Gene3D" id="3.10.20.370">
    <property type="match status" value="1"/>
</dbReference>
<dbReference type="AlphaFoldDB" id="A0A8X6PWX0"/>
<keyword evidence="4" id="KW-1185">Reference proteome</keyword>
<dbReference type="InterPro" id="IPR043502">
    <property type="entry name" value="DNA/RNA_pol_sf"/>
</dbReference>
<dbReference type="Pfam" id="PF17919">
    <property type="entry name" value="RT_RNaseH_2"/>
    <property type="match status" value="1"/>
</dbReference>
<evidence type="ECO:0000313" key="4">
    <source>
        <dbReference type="Proteomes" id="UP000887013"/>
    </source>
</evidence>
<dbReference type="InterPro" id="IPR051320">
    <property type="entry name" value="Viral_Replic_Matur_Polypro"/>
</dbReference>
<protein>
    <recommendedName>
        <fullName evidence="2">Reverse transcriptase/retrotransposon-derived protein RNase H-like domain-containing protein</fullName>
    </recommendedName>
</protein>
<dbReference type="Proteomes" id="UP000887013">
    <property type="component" value="Unassembled WGS sequence"/>
</dbReference>
<proteinExistence type="predicted"/>
<comment type="caution">
    <text evidence="3">The sequence shown here is derived from an EMBL/GenBank/DDBJ whole genome shotgun (WGS) entry which is preliminary data.</text>
</comment>
<organism evidence="3 4">
    <name type="scientific">Nephila pilipes</name>
    <name type="common">Giant wood spider</name>
    <name type="synonym">Nephila maculata</name>
    <dbReference type="NCBI Taxonomy" id="299642"/>
    <lineage>
        <taxon>Eukaryota</taxon>
        <taxon>Metazoa</taxon>
        <taxon>Ecdysozoa</taxon>
        <taxon>Arthropoda</taxon>
        <taxon>Chelicerata</taxon>
        <taxon>Arachnida</taxon>
        <taxon>Araneae</taxon>
        <taxon>Araneomorphae</taxon>
        <taxon>Entelegynae</taxon>
        <taxon>Araneoidea</taxon>
        <taxon>Nephilidae</taxon>
        <taxon>Nephila</taxon>
    </lineage>
</organism>
<accession>A0A8X6PWX0</accession>
<keyword evidence="1" id="KW-1133">Transmembrane helix</keyword>
<dbReference type="OrthoDB" id="422540at2759"/>
<dbReference type="PANTHER" id="PTHR33064">
    <property type="entry name" value="POL PROTEIN"/>
    <property type="match status" value="1"/>
</dbReference>
<evidence type="ECO:0000259" key="2">
    <source>
        <dbReference type="Pfam" id="PF17919"/>
    </source>
</evidence>
<dbReference type="EMBL" id="BMAW01025830">
    <property type="protein sequence ID" value="GFT94100.1"/>
    <property type="molecule type" value="Genomic_DNA"/>
</dbReference>
<gene>
    <name evidence="3" type="ORF">NPIL_148861</name>
</gene>
<sequence length="110" mass="11925">MFRKTLHILSAAFNKSKQILANTAMLAPPTPNASLVLQVDASSNAMGGALNQMTATRLKPLAFFLKKLTNTQMKYNAYDRKLLAVYLTIKVTAVALAISLVTKDPPCSRG</sequence>
<keyword evidence="1" id="KW-0472">Membrane</keyword>
<feature type="transmembrane region" description="Helical" evidence="1">
    <location>
        <begin position="82"/>
        <end position="101"/>
    </location>
</feature>
<name>A0A8X6PWX0_NEPPI</name>
<dbReference type="GO" id="GO:0071897">
    <property type="term" value="P:DNA biosynthetic process"/>
    <property type="evidence" value="ECO:0007669"/>
    <property type="project" value="UniProtKB-ARBA"/>
</dbReference>
<keyword evidence="1" id="KW-0812">Transmembrane</keyword>
<dbReference type="PANTHER" id="PTHR33064:SF37">
    <property type="entry name" value="RIBONUCLEASE H"/>
    <property type="match status" value="1"/>
</dbReference>
<reference evidence="3" key="1">
    <citation type="submission" date="2020-08" db="EMBL/GenBank/DDBJ databases">
        <title>Multicomponent nature underlies the extraordinary mechanical properties of spider dragline silk.</title>
        <authorList>
            <person name="Kono N."/>
            <person name="Nakamura H."/>
            <person name="Mori M."/>
            <person name="Yoshida Y."/>
            <person name="Ohtoshi R."/>
            <person name="Malay A.D."/>
            <person name="Moran D.A.P."/>
            <person name="Tomita M."/>
            <person name="Numata K."/>
            <person name="Arakawa K."/>
        </authorList>
    </citation>
    <scope>NUCLEOTIDE SEQUENCE</scope>
</reference>
<dbReference type="InterPro" id="IPR041577">
    <property type="entry name" value="RT_RNaseH_2"/>
</dbReference>
<evidence type="ECO:0000256" key="1">
    <source>
        <dbReference type="SAM" id="Phobius"/>
    </source>
</evidence>
<evidence type="ECO:0000313" key="3">
    <source>
        <dbReference type="EMBL" id="GFT94100.1"/>
    </source>
</evidence>
<dbReference type="SUPFAM" id="SSF56672">
    <property type="entry name" value="DNA/RNA polymerases"/>
    <property type="match status" value="1"/>
</dbReference>